<keyword evidence="2" id="KW-1185">Reference proteome</keyword>
<sequence>MRFPSPSFRGKPIFPRARLKPSSTPVSSLGRLTSTPLAILRDILEVLERSSDAFPPLKSAVGGVIAIWEITERAKRTKDEILKISSRASDIVELIRKVYPDPSARIPDNMRRRIEEFDATLTEIRSQLDDIILNHSRVWPLVSRGNKALLQDIKARLDTEFNDFVALSTLCIEARQAEILMQQTQLAEQQAAASTQLAHVLLYSKLTFFWPAPGPPMPGWFDTAKISASGCRTRK</sequence>
<reference evidence="1 2" key="1">
    <citation type="journal article" date="2024" name="J Genomics">
        <title>Draft genome sequencing and assembly of Favolaschia claudopus CIRM-BRFM 2984 isolated from oak limbs.</title>
        <authorList>
            <person name="Navarro D."/>
            <person name="Drula E."/>
            <person name="Chaduli D."/>
            <person name="Cazenave R."/>
            <person name="Ahrendt S."/>
            <person name="Wang J."/>
            <person name="Lipzen A."/>
            <person name="Daum C."/>
            <person name="Barry K."/>
            <person name="Grigoriev I.V."/>
            <person name="Favel A."/>
            <person name="Rosso M.N."/>
            <person name="Martin F."/>
        </authorList>
    </citation>
    <scope>NUCLEOTIDE SEQUENCE [LARGE SCALE GENOMIC DNA]</scope>
    <source>
        <strain evidence="1 2">CIRM-BRFM 2984</strain>
    </source>
</reference>
<organism evidence="1 2">
    <name type="scientific">Favolaschia claudopus</name>
    <dbReference type="NCBI Taxonomy" id="2862362"/>
    <lineage>
        <taxon>Eukaryota</taxon>
        <taxon>Fungi</taxon>
        <taxon>Dikarya</taxon>
        <taxon>Basidiomycota</taxon>
        <taxon>Agaricomycotina</taxon>
        <taxon>Agaricomycetes</taxon>
        <taxon>Agaricomycetidae</taxon>
        <taxon>Agaricales</taxon>
        <taxon>Marasmiineae</taxon>
        <taxon>Mycenaceae</taxon>
        <taxon>Favolaschia</taxon>
    </lineage>
</organism>
<evidence type="ECO:0000313" key="1">
    <source>
        <dbReference type="EMBL" id="KAK7063424.1"/>
    </source>
</evidence>
<dbReference type="CDD" id="cd21037">
    <property type="entry name" value="MLKL_NTD"/>
    <property type="match status" value="1"/>
</dbReference>
<dbReference type="AlphaFoldDB" id="A0AAW0ECL5"/>
<proteinExistence type="predicted"/>
<dbReference type="Proteomes" id="UP001362999">
    <property type="component" value="Unassembled WGS sequence"/>
</dbReference>
<dbReference type="Gene3D" id="1.20.930.20">
    <property type="entry name" value="Adaptor protein Cbl, N-terminal domain"/>
    <property type="match status" value="1"/>
</dbReference>
<name>A0AAW0ECL5_9AGAR</name>
<dbReference type="InterPro" id="IPR059179">
    <property type="entry name" value="MLKL-like_MCAfunc"/>
</dbReference>
<protein>
    <submittedName>
        <fullName evidence="1">Uncharacterized protein</fullName>
    </submittedName>
</protein>
<dbReference type="InterPro" id="IPR036537">
    <property type="entry name" value="Adaptor_Cbl_N_dom_sf"/>
</dbReference>
<dbReference type="EMBL" id="JAWWNJ010000001">
    <property type="protein sequence ID" value="KAK7063424.1"/>
    <property type="molecule type" value="Genomic_DNA"/>
</dbReference>
<dbReference type="GO" id="GO:0007166">
    <property type="term" value="P:cell surface receptor signaling pathway"/>
    <property type="evidence" value="ECO:0007669"/>
    <property type="project" value="InterPro"/>
</dbReference>
<accession>A0AAW0ECL5</accession>
<gene>
    <name evidence="1" type="ORF">R3P38DRAFT_2818553</name>
</gene>
<evidence type="ECO:0000313" key="2">
    <source>
        <dbReference type="Proteomes" id="UP001362999"/>
    </source>
</evidence>
<comment type="caution">
    <text evidence="1">The sequence shown here is derived from an EMBL/GenBank/DDBJ whole genome shotgun (WGS) entry which is preliminary data.</text>
</comment>